<protein>
    <submittedName>
        <fullName evidence="1">Uncharacterized protein</fullName>
    </submittedName>
</protein>
<dbReference type="EMBL" id="GBRH01268005">
    <property type="protein sequence ID" value="JAD29890.1"/>
    <property type="molecule type" value="Transcribed_RNA"/>
</dbReference>
<evidence type="ECO:0000313" key="1">
    <source>
        <dbReference type="EMBL" id="JAD29890.1"/>
    </source>
</evidence>
<organism evidence="1">
    <name type="scientific">Arundo donax</name>
    <name type="common">Giant reed</name>
    <name type="synonym">Donax arundinaceus</name>
    <dbReference type="NCBI Taxonomy" id="35708"/>
    <lineage>
        <taxon>Eukaryota</taxon>
        <taxon>Viridiplantae</taxon>
        <taxon>Streptophyta</taxon>
        <taxon>Embryophyta</taxon>
        <taxon>Tracheophyta</taxon>
        <taxon>Spermatophyta</taxon>
        <taxon>Magnoliopsida</taxon>
        <taxon>Liliopsida</taxon>
        <taxon>Poales</taxon>
        <taxon>Poaceae</taxon>
        <taxon>PACMAD clade</taxon>
        <taxon>Arundinoideae</taxon>
        <taxon>Arundineae</taxon>
        <taxon>Arundo</taxon>
    </lineage>
</organism>
<name>A0A0A8YZH5_ARUDO</name>
<sequence length="28" mass="3212">MSRKLDAHLHPSDALYVGTHIHHTHCHP</sequence>
<reference evidence="1" key="1">
    <citation type="submission" date="2014-09" db="EMBL/GenBank/DDBJ databases">
        <authorList>
            <person name="Magalhaes I.L.F."/>
            <person name="Oliveira U."/>
            <person name="Santos F.R."/>
            <person name="Vidigal T.H.D.A."/>
            <person name="Brescovit A.D."/>
            <person name="Santos A.J."/>
        </authorList>
    </citation>
    <scope>NUCLEOTIDE SEQUENCE</scope>
    <source>
        <tissue evidence="1">Shoot tissue taken approximately 20 cm above the soil surface</tissue>
    </source>
</reference>
<proteinExistence type="predicted"/>
<reference evidence="1" key="2">
    <citation type="journal article" date="2015" name="Data Brief">
        <title>Shoot transcriptome of the giant reed, Arundo donax.</title>
        <authorList>
            <person name="Barrero R.A."/>
            <person name="Guerrero F.D."/>
            <person name="Moolhuijzen P."/>
            <person name="Goolsby J.A."/>
            <person name="Tidwell J."/>
            <person name="Bellgard S.E."/>
            <person name="Bellgard M.I."/>
        </authorList>
    </citation>
    <scope>NUCLEOTIDE SEQUENCE</scope>
    <source>
        <tissue evidence="1">Shoot tissue taken approximately 20 cm above the soil surface</tissue>
    </source>
</reference>
<accession>A0A0A8YZH5</accession>
<dbReference type="AlphaFoldDB" id="A0A0A8YZH5"/>